<dbReference type="EMBL" id="CP062957">
    <property type="protein sequence ID" value="QOW64913.1"/>
    <property type="molecule type" value="Genomic_DNA"/>
</dbReference>
<keyword evidence="2" id="KW-1185">Reference proteome</keyword>
<evidence type="ECO:0000313" key="1">
    <source>
        <dbReference type="EMBL" id="QOW64913.1"/>
    </source>
</evidence>
<dbReference type="Proteomes" id="UP000516421">
    <property type="component" value="Plasmid p1"/>
</dbReference>
<proteinExistence type="predicted"/>
<geneLocation type="plasmid" evidence="1 2">
    <name>p1</name>
</geneLocation>
<gene>
    <name evidence="1" type="ORF">IDM48_11215</name>
</gene>
<reference evidence="1 2" key="1">
    <citation type="submission" date="2020-09" db="EMBL/GenBank/DDBJ databases">
        <title>Investigation of environmental microbe.</title>
        <authorList>
            <person name="Ou Y."/>
            <person name="Kang Q."/>
        </authorList>
    </citation>
    <scope>NUCLEOTIDE SEQUENCE [LARGE SCALE GENOMIC DNA]</scope>
    <source>
        <strain evidence="1 2">KJZ-9</strain>
        <plasmid evidence="1 2">p1</plasmid>
    </source>
</reference>
<evidence type="ECO:0000313" key="2">
    <source>
        <dbReference type="Proteomes" id="UP000516421"/>
    </source>
</evidence>
<accession>A0A7S7B0E7</accession>
<name>A0A7S7B0E7_9MICC</name>
<dbReference type="AlphaFoldDB" id="A0A7S7B0E7"/>
<dbReference type="KEGG" id="rama:IDM48_11215"/>
<sequence length="89" mass="9793">MEQTNPSWSAQLRRRQLAAPVQALVRKNNPSQVAGTDAFKNKGFGALVQAARESQEVFETITADPGNLNKFLEVLAHMIVAAKDEQQSK</sequence>
<keyword evidence="1" id="KW-0614">Plasmid</keyword>
<protein>
    <submittedName>
        <fullName evidence="1">Uncharacterized protein</fullName>
    </submittedName>
</protein>
<organism evidence="1 2">
    <name type="scientific">Rothia amarae</name>
    <dbReference type="NCBI Taxonomy" id="169480"/>
    <lineage>
        <taxon>Bacteria</taxon>
        <taxon>Bacillati</taxon>
        <taxon>Actinomycetota</taxon>
        <taxon>Actinomycetes</taxon>
        <taxon>Micrococcales</taxon>
        <taxon>Micrococcaceae</taxon>
        <taxon>Rothia</taxon>
    </lineage>
</organism>
<dbReference type="RefSeq" id="WP_136649424.1">
    <property type="nucleotide sequence ID" value="NZ_CP062957.1"/>
</dbReference>